<dbReference type="OrthoDB" id="1114031at2"/>
<reference evidence="2 3" key="1">
    <citation type="submission" date="2018-09" db="EMBL/GenBank/DDBJ databases">
        <title>Genome sequencing of strain 6GH32-13.</title>
        <authorList>
            <person name="Weon H.-Y."/>
            <person name="Heo J."/>
            <person name="Kwon S.-W."/>
        </authorList>
    </citation>
    <scope>NUCLEOTIDE SEQUENCE [LARGE SCALE GENOMIC DNA]</scope>
    <source>
        <strain evidence="2 3">5GH32-13</strain>
    </source>
</reference>
<dbReference type="Proteomes" id="UP000263900">
    <property type="component" value="Chromosome"/>
</dbReference>
<sequence>MKIMSNLSKGLVTAACLIAVVFAACKKDASSSTDQTEKQEYATNTTQADAESDAVFDDVLSNVLGVNSDVAIGGTGVFAGRTATPPTNGKEYGVDGPTCFTVAFTKLNGTNAFPLQATIDFGAGCTGPDGRTRKGKMIIVYTGRLILPGNSATTTFDGFYLDSLKVEGTHKVTNTSTQDKRSFAIEVSSAKLTRANGNYSTWNSAKTITQTGGAATLLDLSDDVFTITGQASGTLKKGDKTYQWDAVITTPLVKKLTCWWIGQGTITISHNNTPVGVLDYGTGQCDRKATLTVNGVVFEISLV</sequence>
<evidence type="ECO:0000256" key="1">
    <source>
        <dbReference type="SAM" id="SignalP"/>
    </source>
</evidence>
<evidence type="ECO:0000313" key="3">
    <source>
        <dbReference type="Proteomes" id="UP000263900"/>
    </source>
</evidence>
<dbReference type="AlphaFoldDB" id="A0A3B7MU04"/>
<evidence type="ECO:0000313" key="2">
    <source>
        <dbReference type="EMBL" id="AXY77337.1"/>
    </source>
</evidence>
<accession>A0A3B7MU04</accession>
<dbReference type="PROSITE" id="PS51257">
    <property type="entry name" value="PROKAR_LIPOPROTEIN"/>
    <property type="match status" value="1"/>
</dbReference>
<evidence type="ECO:0008006" key="4">
    <source>
        <dbReference type="Google" id="ProtNLM"/>
    </source>
</evidence>
<dbReference type="KEGG" id="pseg:D3H65_26625"/>
<proteinExistence type="predicted"/>
<feature type="chain" id="PRO_5017771285" description="Lipocalin-like domain-containing protein" evidence="1">
    <location>
        <begin position="24"/>
        <end position="303"/>
    </location>
</feature>
<keyword evidence="3" id="KW-1185">Reference proteome</keyword>
<organism evidence="2 3">
    <name type="scientific">Paraflavitalea soli</name>
    <dbReference type="NCBI Taxonomy" id="2315862"/>
    <lineage>
        <taxon>Bacteria</taxon>
        <taxon>Pseudomonadati</taxon>
        <taxon>Bacteroidota</taxon>
        <taxon>Chitinophagia</taxon>
        <taxon>Chitinophagales</taxon>
        <taxon>Chitinophagaceae</taxon>
        <taxon>Paraflavitalea</taxon>
    </lineage>
</organism>
<dbReference type="RefSeq" id="WP_119053213.1">
    <property type="nucleotide sequence ID" value="NZ_CP032157.1"/>
</dbReference>
<keyword evidence="1" id="KW-0732">Signal</keyword>
<gene>
    <name evidence="2" type="ORF">D3H65_26625</name>
</gene>
<feature type="signal peptide" evidence="1">
    <location>
        <begin position="1"/>
        <end position="23"/>
    </location>
</feature>
<name>A0A3B7MU04_9BACT</name>
<dbReference type="EMBL" id="CP032157">
    <property type="protein sequence ID" value="AXY77337.1"/>
    <property type="molecule type" value="Genomic_DNA"/>
</dbReference>
<protein>
    <recommendedName>
        <fullName evidence="4">Lipocalin-like domain-containing protein</fullName>
    </recommendedName>
</protein>